<dbReference type="SUPFAM" id="SSF56219">
    <property type="entry name" value="DNase I-like"/>
    <property type="match status" value="1"/>
</dbReference>
<proteinExistence type="predicted"/>
<accession>A0AAP0DCT4</accession>
<dbReference type="InterPro" id="IPR036691">
    <property type="entry name" value="Endo/exonu/phosph_ase_sf"/>
</dbReference>
<comment type="caution">
    <text evidence="2">The sequence shown here is derived from an EMBL/GenBank/DDBJ whole genome shotgun (WGS) entry which is preliminary data.</text>
</comment>
<evidence type="ECO:0000313" key="3">
    <source>
        <dbReference type="Proteomes" id="UP001408789"/>
    </source>
</evidence>
<dbReference type="PANTHER" id="PTHR33116">
    <property type="entry name" value="REVERSE TRANSCRIPTASE ZINC-BINDING DOMAIN-CONTAINING PROTEIN-RELATED-RELATED"/>
    <property type="match status" value="1"/>
</dbReference>
<dbReference type="PROSITE" id="PS50878">
    <property type="entry name" value="RT_POL"/>
    <property type="match status" value="1"/>
</dbReference>
<dbReference type="Gene3D" id="3.60.10.10">
    <property type="entry name" value="Endonuclease/exonuclease/phosphatase"/>
    <property type="match status" value="1"/>
</dbReference>
<dbReference type="Pfam" id="PF03372">
    <property type="entry name" value="Exo_endo_phos"/>
    <property type="match status" value="1"/>
</dbReference>
<dbReference type="Proteomes" id="UP001408789">
    <property type="component" value="Unassembled WGS sequence"/>
</dbReference>
<dbReference type="EMBL" id="JBCNJP010000012">
    <property type="protein sequence ID" value="KAK9070187.1"/>
    <property type="molecule type" value="Genomic_DNA"/>
</dbReference>
<dbReference type="GO" id="GO:0003824">
    <property type="term" value="F:catalytic activity"/>
    <property type="evidence" value="ECO:0007669"/>
    <property type="project" value="InterPro"/>
</dbReference>
<dbReference type="InterPro" id="IPR026960">
    <property type="entry name" value="RVT-Znf"/>
</dbReference>
<dbReference type="PANTHER" id="PTHR33116:SF78">
    <property type="entry name" value="OS12G0587133 PROTEIN"/>
    <property type="match status" value="1"/>
</dbReference>
<dbReference type="CDD" id="cd01650">
    <property type="entry name" value="RT_nLTR_like"/>
    <property type="match status" value="1"/>
</dbReference>
<feature type="domain" description="Reverse transcriptase" evidence="1">
    <location>
        <begin position="456"/>
        <end position="734"/>
    </location>
</feature>
<name>A0AAP0DCT4_9ASTR</name>
<sequence length="1105" mass="127011">MEKKVNFMCIQETKATDLNFLPIRQLWGISEVRFEGVEAQGRSGGILSLWNPSVFRFHNSLKNPNFLLISGSLVGGQDLLNIVNVYAPQDLNCKRRLWHTFLNLMANGSGMWVFVGDFNEVRCPEERKFSRFNSRGAHFFNEFIAEGNLHEYGMGGSKFTFSYGKGKNFSKLDRVLVSKDFFELWPAATLTAMPRLWSDHSPIILKVSKRDFGPVPFRFFSSWLKNDDLVEEIRSVLAGQADASLPPDLGLRDKLRKVKDVIKAWRNRNKNQGDKKISELTEVCNNWDRISEDRELQGPELEEWIIKKEELQKLEDFRVSDLRQKARVKWAIEGDENSAFFHGVINANMARGRINGISAGGIWVEDPNQIKEAARGFFKNLLGTRRDRPDFMCCGINAISNSQREELIQPFARMEIKNAIWDCEGDKAPGPDGFNFSFIKFFWGELEGDFVKMMNYFYETGTISQGCASSFIHLIPKSIDAQSFGEYRPISLLGVISKVISKVLAERMKKVLKGLISECQMGFVAGRNIVDGPMIVNEVVSWLKYAKKKGLLFKVDFRKAYDSLDWKYIDTVLFHMNFPDKWRVWVQGVLQSARASVLINGSPSKEFNCLSGVRQGDPLSPYLFVVAMEGLSWMFQKAEEQGVFHGLRLPNNGPVLSKLFYADDAMFLGEWTDSNALNLVRLLRVFFLVSGLKVNFHKSALFGVNVEDGEIKRVSDLMQCLEGRLPFGYLGMMVGANMNRRQFWEPVVETFERRLSRWKANSLSFGGRITLAKSVLESLPSYYFSLYKAPKNVIELLDKIRMRFLWGGSENRKKIHWVKKEEVCKPIKNGGLGLVNLEYSNLSLLCKWIWRLKDDPNRMWCRVIESIHKVRNRGEFLPCKVSIPGVWKNVIGAKKILQNYGVVCEQLMEQNGSSWVWNRGLGEGFSAKQVRVLLEDREVRQPVFLLKWSRLVPLKVNAFVWRAQRGRIGTLDNLKKRGVQVESEVCKLCRESNESVTHLFTGCMFAAILWQWVMSWFNLPNFFAFSLDDILRAHSDVGIHGDKKEILHGVILTACWCLWKERNEVAFHGRDPNVNKVICNTKIWCKIWLNNRSRKCIDWAKLCMV</sequence>
<dbReference type="InterPro" id="IPR000477">
    <property type="entry name" value="RT_dom"/>
</dbReference>
<dbReference type="AlphaFoldDB" id="A0AAP0DCT4"/>
<evidence type="ECO:0000259" key="1">
    <source>
        <dbReference type="PROSITE" id="PS50878"/>
    </source>
</evidence>
<dbReference type="InterPro" id="IPR005135">
    <property type="entry name" value="Endo/exonuclease/phosphatase"/>
</dbReference>
<organism evidence="2 3">
    <name type="scientific">Deinandra increscens subsp. villosa</name>
    <dbReference type="NCBI Taxonomy" id="3103831"/>
    <lineage>
        <taxon>Eukaryota</taxon>
        <taxon>Viridiplantae</taxon>
        <taxon>Streptophyta</taxon>
        <taxon>Embryophyta</taxon>
        <taxon>Tracheophyta</taxon>
        <taxon>Spermatophyta</taxon>
        <taxon>Magnoliopsida</taxon>
        <taxon>eudicotyledons</taxon>
        <taxon>Gunneridae</taxon>
        <taxon>Pentapetalae</taxon>
        <taxon>asterids</taxon>
        <taxon>campanulids</taxon>
        <taxon>Asterales</taxon>
        <taxon>Asteraceae</taxon>
        <taxon>Asteroideae</taxon>
        <taxon>Heliantheae alliance</taxon>
        <taxon>Madieae</taxon>
        <taxon>Madiinae</taxon>
        <taxon>Deinandra</taxon>
    </lineage>
</organism>
<keyword evidence="3" id="KW-1185">Reference proteome</keyword>
<reference evidence="2 3" key="1">
    <citation type="submission" date="2024-04" db="EMBL/GenBank/DDBJ databases">
        <title>The reference genome of an endangered Asteraceae, Deinandra increscens subsp. villosa, native to the Central Coast of California.</title>
        <authorList>
            <person name="Guilliams M."/>
            <person name="Hasenstab-Lehman K."/>
            <person name="Meyer R."/>
            <person name="Mcevoy S."/>
        </authorList>
    </citation>
    <scope>NUCLEOTIDE SEQUENCE [LARGE SCALE GENOMIC DNA]</scope>
    <source>
        <tissue evidence="2">Leaf</tissue>
    </source>
</reference>
<evidence type="ECO:0000313" key="2">
    <source>
        <dbReference type="EMBL" id="KAK9070187.1"/>
    </source>
</evidence>
<dbReference type="Pfam" id="PF00078">
    <property type="entry name" value="RVT_1"/>
    <property type="match status" value="1"/>
</dbReference>
<protein>
    <recommendedName>
        <fullName evidence="1">Reverse transcriptase domain-containing protein</fullName>
    </recommendedName>
</protein>
<dbReference type="Pfam" id="PF13966">
    <property type="entry name" value="zf-RVT"/>
    <property type="match status" value="1"/>
</dbReference>
<gene>
    <name evidence="2" type="ORF">SSX86_010587</name>
</gene>